<keyword evidence="4 7" id="KW-0808">Transferase</keyword>
<dbReference type="Pfam" id="PF00202">
    <property type="entry name" value="Aminotran_3"/>
    <property type="match status" value="1"/>
</dbReference>
<dbReference type="eggNOG" id="COG0161">
    <property type="taxonomic scope" value="Bacteria"/>
</dbReference>
<reference evidence="7 9" key="1">
    <citation type="submission" date="2014-02" db="EMBL/GenBank/DDBJ databases">
        <title>Aquamicrobium defluvii Genome sequencing.</title>
        <authorList>
            <person name="Wang X."/>
        </authorList>
    </citation>
    <scope>NUCLEOTIDE SEQUENCE [LARGE SCALE GENOMIC DNA]</scope>
    <source>
        <strain evidence="7 9">W13Z1</strain>
    </source>
</reference>
<dbReference type="PANTHER" id="PTHR43094:SF1">
    <property type="entry name" value="AMINOTRANSFERASE CLASS-III"/>
    <property type="match status" value="1"/>
</dbReference>
<evidence type="ECO:0000256" key="3">
    <source>
        <dbReference type="ARBA" id="ARBA00022576"/>
    </source>
</evidence>
<evidence type="ECO:0000313" key="8">
    <source>
        <dbReference type="EMBL" id="TDR32911.1"/>
    </source>
</evidence>
<dbReference type="InterPro" id="IPR015424">
    <property type="entry name" value="PyrdxlP-dep_Trfase"/>
</dbReference>
<gene>
    <name evidence="7" type="ORF">BG36_15040</name>
    <name evidence="8" type="ORF">DES43_12541</name>
</gene>
<dbReference type="RefSeq" id="WP_035031187.1">
    <property type="nucleotide sequence ID" value="NZ_KK073903.1"/>
</dbReference>
<dbReference type="EMBL" id="JENY01000031">
    <property type="protein sequence ID" value="EXL02410.1"/>
    <property type="molecule type" value="Genomic_DNA"/>
</dbReference>
<evidence type="ECO:0000313" key="7">
    <source>
        <dbReference type="EMBL" id="EXL02410.1"/>
    </source>
</evidence>
<dbReference type="EMBL" id="SNZF01000025">
    <property type="protein sequence ID" value="TDR32911.1"/>
    <property type="molecule type" value="Genomic_DNA"/>
</dbReference>
<dbReference type="CDD" id="cd00610">
    <property type="entry name" value="OAT_like"/>
    <property type="match status" value="1"/>
</dbReference>
<dbReference type="PATRIC" id="fig|69279.3.peg.4069"/>
<dbReference type="FunFam" id="3.40.640.10:FF:000014">
    <property type="entry name" value="Adenosylmethionine-8-amino-7-oxononanoate aminotransferase, probable"/>
    <property type="match status" value="1"/>
</dbReference>
<keyword evidence="3 7" id="KW-0032">Aminotransferase</keyword>
<proteinExistence type="inferred from homology"/>
<dbReference type="PANTHER" id="PTHR43094">
    <property type="entry name" value="AMINOTRANSFERASE"/>
    <property type="match status" value="1"/>
</dbReference>
<keyword evidence="8" id="KW-0670">Pyruvate</keyword>
<comment type="cofactor">
    <cofactor evidence="1">
        <name>pyridoxal 5'-phosphate</name>
        <dbReference type="ChEBI" id="CHEBI:597326"/>
    </cofactor>
</comment>
<dbReference type="SUPFAM" id="SSF53383">
    <property type="entry name" value="PLP-dependent transferases"/>
    <property type="match status" value="1"/>
</dbReference>
<evidence type="ECO:0000256" key="5">
    <source>
        <dbReference type="ARBA" id="ARBA00022898"/>
    </source>
</evidence>
<dbReference type="GO" id="GO:0005829">
    <property type="term" value="C:cytosol"/>
    <property type="evidence" value="ECO:0007669"/>
    <property type="project" value="TreeGrafter"/>
</dbReference>
<dbReference type="InterPro" id="IPR015421">
    <property type="entry name" value="PyrdxlP-dep_Trfase_major"/>
</dbReference>
<evidence type="ECO:0000313" key="10">
    <source>
        <dbReference type="Proteomes" id="UP000294958"/>
    </source>
</evidence>
<dbReference type="GO" id="GO:0008483">
    <property type="term" value="F:transaminase activity"/>
    <property type="evidence" value="ECO:0007669"/>
    <property type="project" value="UniProtKB-KW"/>
</dbReference>
<dbReference type="Gene3D" id="3.90.1150.10">
    <property type="entry name" value="Aspartate Aminotransferase, domain 1"/>
    <property type="match status" value="1"/>
</dbReference>
<organism evidence="7 9">
    <name type="scientific">Aquamicrobium defluvii</name>
    <dbReference type="NCBI Taxonomy" id="69279"/>
    <lineage>
        <taxon>Bacteria</taxon>
        <taxon>Pseudomonadati</taxon>
        <taxon>Pseudomonadota</taxon>
        <taxon>Alphaproteobacteria</taxon>
        <taxon>Hyphomicrobiales</taxon>
        <taxon>Phyllobacteriaceae</taxon>
        <taxon>Aquamicrobium</taxon>
    </lineage>
</organism>
<evidence type="ECO:0000313" key="9">
    <source>
        <dbReference type="Proteomes" id="UP000019849"/>
    </source>
</evidence>
<dbReference type="PIRSF" id="PIRSF000521">
    <property type="entry name" value="Transaminase_4ab_Lys_Orn"/>
    <property type="match status" value="1"/>
</dbReference>
<dbReference type="PROSITE" id="PS00600">
    <property type="entry name" value="AA_TRANSFER_CLASS_3"/>
    <property type="match status" value="1"/>
</dbReference>
<dbReference type="AlphaFoldDB" id="A0A011V1V2"/>
<keyword evidence="10" id="KW-1185">Reference proteome</keyword>
<dbReference type="OrthoDB" id="9801834at2"/>
<protein>
    <submittedName>
        <fullName evidence="8">4-aminobutyrate--pyruvate transaminase</fullName>
    </submittedName>
    <submittedName>
        <fullName evidence="7">Aminotransferase</fullName>
    </submittedName>
</protein>
<evidence type="ECO:0000256" key="2">
    <source>
        <dbReference type="ARBA" id="ARBA00008954"/>
    </source>
</evidence>
<dbReference type="HOGENOM" id="CLU_016922_4_1_5"/>
<comment type="caution">
    <text evidence="7">The sequence shown here is derived from an EMBL/GenBank/DDBJ whole genome shotgun (WGS) entry which is preliminary data.</text>
</comment>
<keyword evidence="5 6" id="KW-0663">Pyridoxal phosphate</keyword>
<dbReference type="STRING" id="69279.BG36_15040"/>
<dbReference type="Gene3D" id="3.40.640.10">
    <property type="entry name" value="Type I PLP-dependent aspartate aminotransferase-like (Major domain)"/>
    <property type="match status" value="1"/>
</dbReference>
<dbReference type="InterPro" id="IPR005814">
    <property type="entry name" value="Aminotrans_3"/>
</dbReference>
<evidence type="ECO:0000256" key="4">
    <source>
        <dbReference type="ARBA" id="ARBA00022679"/>
    </source>
</evidence>
<dbReference type="InterPro" id="IPR049704">
    <property type="entry name" value="Aminotrans_3_PPA_site"/>
</dbReference>
<evidence type="ECO:0000256" key="1">
    <source>
        <dbReference type="ARBA" id="ARBA00001933"/>
    </source>
</evidence>
<evidence type="ECO:0000256" key="6">
    <source>
        <dbReference type="RuleBase" id="RU003560"/>
    </source>
</evidence>
<dbReference type="Proteomes" id="UP000294958">
    <property type="component" value="Unassembled WGS sequence"/>
</dbReference>
<accession>A0A011V1V2</accession>
<comment type="similarity">
    <text evidence="2 6">Belongs to the class-III pyridoxal-phosphate-dependent aminotransferase family.</text>
</comment>
<dbReference type="InterPro" id="IPR015422">
    <property type="entry name" value="PyrdxlP-dep_Trfase_small"/>
</dbReference>
<dbReference type="NCBIfam" id="NF004767">
    <property type="entry name" value="PRK06105.1"/>
    <property type="match status" value="1"/>
</dbReference>
<name>A0A011V1V2_9HYPH</name>
<dbReference type="GO" id="GO:0030170">
    <property type="term" value="F:pyridoxal phosphate binding"/>
    <property type="evidence" value="ECO:0007669"/>
    <property type="project" value="InterPro"/>
</dbReference>
<sequence>MLHNSARAIDMKLHLHSQTDPRRHEQEGPLIITGGEGVYVRDDAGRRYMEGMAGLWTASLGFNDARLAAVASDQFGRLANYHTFNHRSNEACIDLMDQIASVSPLAPCKIFLANSGSEANDSMIKLAWYYQAARGKPGKRRIISRKGAFHGSTVMGAALSGLPHMHRSFNMATDDILYAGKPHHYREARPGESEEEFVDRLIHELEAIILQADPDSVAAMIAEPVMGAGGVIVPPQGYFPRLRKLLDKYDILLLADEVVCGFGRTGNWFGSQTFGFVPDMFSVAKGLSSGYLPIAAVVVSDKLYQAIADEGQRNGVFGHGFTYSGHPVTSAVAAEALRIYREMDVVARARSLGERMRTRLAEALAEHPMVGEIRSVGLIAGVELVADRATGESFPAEARVGARVERACRAHGIILRNMGDVLALCPPYVIEPEQIDELVQALSFAIEDVRDELER</sequence>
<reference evidence="8 10" key="2">
    <citation type="submission" date="2019-03" db="EMBL/GenBank/DDBJ databases">
        <title>Genomic Encyclopedia of Type Strains, Phase IV (KMG-IV): sequencing the most valuable type-strain genomes for metagenomic binning, comparative biology and taxonomic classification.</title>
        <authorList>
            <person name="Goeker M."/>
        </authorList>
    </citation>
    <scope>NUCLEOTIDE SEQUENCE [LARGE SCALE GENOMIC DNA]</scope>
    <source>
        <strain evidence="8 10">DSM 11603</strain>
    </source>
</reference>
<dbReference type="Proteomes" id="UP000019849">
    <property type="component" value="Unassembled WGS sequence"/>
</dbReference>